<keyword evidence="3" id="KW-0288">FMN</keyword>
<dbReference type="InterPro" id="IPR029479">
    <property type="entry name" value="Nitroreductase"/>
</dbReference>
<dbReference type="Proteomes" id="UP000646244">
    <property type="component" value="Unassembled WGS sequence"/>
</dbReference>
<comment type="similarity">
    <text evidence="1">Belongs to the flavin oxidoreductase frp family.</text>
</comment>
<feature type="domain" description="Nitroreductase" evidence="6">
    <location>
        <begin position="13"/>
        <end position="166"/>
    </location>
</feature>
<evidence type="ECO:0000256" key="3">
    <source>
        <dbReference type="ARBA" id="ARBA00022643"/>
    </source>
</evidence>
<dbReference type="EMBL" id="BMVB01000001">
    <property type="protein sequence ID" value="GHC32150.1"/>
    <property type="molecule type" value="Genomic_DNA"/>
</dbReference>
<dbReference type="InterPro" id="IPR016446">
    <property type="entry name" value="Flavin_OxRdtase_Frp"/>
</dbReference>
<keyword evidence="4" id="KW-0560">Oxidoreductase</keyword>
<dbReference type="GO" id="GO:0016491">
    <property type="term" value="F:oxidoreductase activity"/>
    <property type="evidence" value="ECO:0007669"/>
    <property type="project" value="UniProtKB-KW"/>
</dbReference>
<comment type="caution">
    <text evidence="7">The sequence shown here is derived from an EMBL/GenBank/DDBJ whole genome shotgun (WGS) entry which is preliminary data.</text>
</comment>
<dbReference type="AlphaFoldDB" id="A0A918TAC7"/>
<feature type="region of interest" description="Disordered" evidence="5">
    <location>
        <begin position="186"/>
        <end position="214"/>
    </location>
</feature>
<evidence type="ECO:0000313" key="7">
    <source>
        <dbReference type="EMBL" id="GHC32150.1"/>
    </source>
</evidence>
<dbReference type="Pfam" id="PF00881">
    <property type="entry name" value="Nitroreductase"/>
    <property type="match status" value="1"/>
</dbReference>
<evidence type="ECO:0000256" key="5">
    <source>
        <dbReference type="SAM" id="MobiDB-lite"/>
    </source>
</evidence>
<dbReference type="RefSeq" id="WP_190107508.1">
    <property type="nucleotide sequence ID" value="NZ_BMVB01000001.1"/>
</dbReference>
<gene>
    <name evidence="7" type="ORF">GCM10010507_00380</name>
</gene>
<dbReference type="PANTHER" id="PTHR43425:SF2">
    <property type="entry name" value="OXYGEN-INSENSITIVE NADPH NITROREDUCTASE"/>
    <property type="match status" value="1"/>
</dbReference>
<dbReference type="Gene3D" id="3.40.109.10">
    <property type="entry name" value="NADH Oxidase"/>
    <property type="match status" value="1"/>
</dbReference>
<evidence type="ECO:0000259" key="6">
    <source>
        <dbReference type="Pfam" id="PF00881"/>
    </source>
</evidence>
<dbReference type="PANTHER" id="PTHR43425">
    <property type="entry name" value="OXYGEN-INSENSITIVE NADPH NITROREDUCTASE"/>
    <property type="match status" value="1"/>
</dbReference>
<dbReference type="InterPro" id="IPR000415">
    <property type="entry name" value="Nitroreductase-like"/>
</dbReference>
<evidence type="ECO:0000256" key="2">
    <source>
        <dbReference type="ARBA" id="ARBA00022630"/>
    </source>
</evidence>
<name>A0A918TAC7_STRCJ</name>
<feature type="compositionally biased region" description="Low complexity" evidence="5">
    <location>
        <begin position="239"/>
        <end position="249"/>
    </location>
</feature>
<feature type="compositionally biased region" description="Basic and acidic residues" evidence="5">
    <location>
        <begin position="186"/>
        <end position="198"/>
    </location>
</feature>
<evidence type="ECO:0000256" key="1">
    <source>
        <dbReference type="ARBA" id="ARBA00008366"/>
    </source>
</evidence>
<reference evidence="7" key="1">
    <citation type="journal article" date="2014" name="Int. J. Syst. Evol. Microbiol.">
        <title>Complete genome sequence of Corynebacterium casei LMG S-19264T (=DSM 44701T), isolated from a smear-ripened cheese.</title>
        <authorList>
            <consortium name="US DOE Joint Genome Institute (JGI-PGF)"/>
            <person name="Walter F."/>
            <person name="Albersmeier A."/>
            <person name="Kalinowski J."/>
            <person name="Ruckert C."/>
        </authorList>
    </citation>
    <scope>NUCLEOTIDE SEQUENCE</scope>
    <source>
        <strain evidence="7">JCM 4633</strain>
    </source>
</reference>
<feature type="region of interest" description="Disordered" evidence="5">
    <location>
        <begin position="230"/>
        <end position="270"/>
    </location>
</feature>
<reference evidence="7" key="2">
    <citation type="submission" date="2020-09" db="EMBL/GenBank/DDBJ databases">
        <authorList>
            <person name="Sun Q."/>
            <person name="Ohkuma M."/>
        </authorList>
    </citation>
    <scope>NUCLEOTIDE SEQUENCE</scope>
    <source>
        <strain evidence="7">JCM 4633</strain>
    </source>
</reference>
<sequence>MTTRTDTALQFLAERASCRDFTPEPLADSLVDQVLDAAVRAPTAFNFQPYSFVVVRDPEQRAALARIAGGQRHVVDAPVFVVVCADLRRIEELCDLPGRLIASGHPDALITSVIDASMAGMCATLAAEALGLGAVMVGGIRNDPGATAGLLDLPPGVFAVFGLCLGRPAAGRPAARPRLRTELLVHRERYEGQSRRLPPDPGATGLTNPAGDVTADDRVAWRAQIAKGARSLGRRRAPAWRTPATGPAPAVRPEGATEPVPATGPVLTTT</sequence>
<organism evidence="7 8">
    <name type="scientific">Streptomyces cinnamoneus</name>
    <name type="common">Streptoverticillium cinnamoneum</name>
    <dbReference type="NCBI Taxonomy" id="53446"/>
    <lineage>
        <taxon>Bacteria</taxon>
        <taxon>Bacillati</taxon>
        <taxon>Actinomycetota</taxon>
        <taxon>Actinomycetes</taxon>
        <taxon>Kitasatosporales</taxon>
        <taxon>Streptomycetaceae</taxon>
        <taxon>Streptomyces</taxon>
        <taxon>Streptomyces cinnamoneus group</taxon>
    </lineage>
</organism>
<dbReference type="SUPFAM" id="SSF55469">
    <property type="entry name" value="FMN-dependent nitroreductase-like"/>
    <property type="match status" value="1"/>
</dbReference>
<proteinExistence type="inferred from homology"/>
<evidence type="ECO:0000256" key="4">
    <source>
        <dbReference type="ARBA" id="ARBA00023002"/>
    </source>
</evidence>
<accession>A0A918TAC7</accession>
<keyword evidence="2" id="KW-0285">Flavoprotein</keyword>
<evidence type="ECO:0000313" key="8">
    <source>
        <dbReference type="Proteomes" id="UP000646244"/>
    </source>
</evidence>
<protein>
    <recommendedName>
        <fullName evidence="6">Nitroreductase domain-containing protein</fullName>
    </recommendedName>
</protein>